<evidence type="ECO:0000256" key="1">
    <source>
        <dbReference type="SAM" id="Phobius"/>
    </source>
</evidence>
<feature type="transmembrane region" description="Helical" evidence="1">
    <location>
        <begin position="107"/>
        <end position="130"/>
    </location>
</feature>
<keyword evidence="4" id="KW-1185">Reference proteome</keyword>
<dbReference type="AlphaFoldDB" id="A0A553PR21"/>
<dbReference type="Proteomes" id="UP000318571">
    <property type="component" value="Chromosome 6"/>
</dbReference>
<feature type="signal peptide" evidence="2">
    <location>
        <begin position="1"/>
        <end position="23"/>
    </location>
</feature>
<keyword evidence="2" id="KW-0732">Signal</keyword>
<sequence length="206" mass="23050">MMKSLRSVGVIFVLCALAQSCLALRSKSDYLNLSELHEFHQLESEEGSGDFSLEFLDDYDTDESSGDIPKPKDVQSETETQWTMHSFGPPVSSDDEASYGLPVMSTYLLYVMLATAIISFFLGITLFFLCRKSALERRAKKKMVPFVVSSSTHHYGQSATIYQPCSTNSPIVKNYQRVPTSTREMLQSSTIVEMPHKSALENPLLP</sequence>
<dbReference type="PROSITE" id="PS51257">
    <property type="entry name" value="PROKAR_LIPOPROTEIN"/>
    <property type="match status" value="1"/>
</dbReference>
<accession>A0A553PR21</accession>
<protein>
    <submittedName>
        <fullName evidence="3">Uncharacterized protein</fullName>
    </submittedName>
</protein>
<keyword evidence="1" id="KW-1133">Transmembrane helix</keyword>
<feature type="chain" id="PRO_5021728916" evidence="2">
    <location>
        <begin position="24"/>
        <end position="206"/>
    </location>
</feature>
<organism evidence="3 4">
    <name type="scientific">Tigriopus californicus</name>
    <name type="common">Marine copepod</name>
    <dbReference type="NCBI Taxonomy" id="6832"/>
    <lineage>
        <taxon>Eukaryota</taxon>
        <taxon>Metazoa</taxon>
        <taxon>Ecdysozoa</taxon>
        <taxon>Arthropoda</taxon>
        <taxon>Crustacea</taxon>
        <taxon>Multicrustacea</taxon>
        <taxon>Hexanauplia</taxon>
        <taxon>Copepoda</taxon>
        <taxon>Harpacticoida</taxon>
        <taxon>Harpacticidae</taxon>
        <taxon>Tigriopus</taxon>
    </lineage>
</organism>
<evidence type="ECO:0000313" key="4">
    <source>
        <dbReference type="Proteomes" id="UP000318571"/>
    </source>
</evidence>
<keyword evidence="1" id="KW-0472">Membrane</keyword>
<evidence type="ECO:0000313" key="3">
    <source>
        <dbReference type="EMBL" id="TRY80120.1"/>
    </source>
</evidence>
<name>A0A553PR21_TIGCA</name>
<keyword evidence="1" id="KW-0812">Transmembrane</keyword>
<evidence type="ECO:0000256" key="2">
    <source>
        <dbReference type="SAM" id="SignalP"/>
    </source>
</evidence>
<comment type="caution">
    <text evidence="3">The sequence shown here is derived from an EMBL/GenBank/DDBJ whole genome shotgun (WGS) entry which is preliminary data.</text>
</comment>
<proteinExistence type="predicted"/>
<dbReference type="EMBL" id="VCGU01000002">
    <property type="protein sequence ID" value="TRY80120.1"/>
    <property type="molecule type" value="Genomic_DNA"/>
</dbReference>
<gene>
    <name evidence="3" type="ORF">TCAL_14826</name>
</gene>
<reference evidence="3 4" key="1">
    <citation type="journal article" date="2018" name="Nat. Ecol. Evol.">
        <title>Genomic signatures of mitonuclear coevolution across populations of Tigriopus californicus.</title>
        <authorList>
            <person name="Barreto F.S."/>
            <person name="Watson E.T."/>
            <person name="Lima T.G."/>
            <person name="Willett C.S."/>
            <person name="Edmands S."/>
            <person name="Li W."/>
            <person name="Burton R.S."/>
        </authorList>
    </citation>
    <scope>NUCLEOTIDE SEQUENCE [LARGE SCALE GENOMIC DNA]</scope>
    <source>
        <strain evidence="3 4">San Diego</strain>
    </source>
</reference>